<dbReference type="PANTHER" id="PTHR30578">
    <property type="entry name" value="ELECTRON TRANSPORT COMPLEX PROTEIN RNFD"/>
    <property type="match status" value="1"/>
</dbReference>
<dbReference type="RefSeq" id="WP_078717543.1">
    <property type="nucleotide sequence ID" value="NZ_FUYC01000009.1"/>
</dbReference>
<feature type="transmembrane region" description="Helical" evidence="10">
    <location>
        <begin position="182"/>
        <end position="202"/>
    </location>
</feature>
<evidence type="ECO:0000256" key="6">
    <source>
        <dbReference type="ARBA" id="ARBA00022967"/>
    </source>
</evidence>
<evidence type="ECO:0000256" key="9">
    <source>
        <dbReference type="ARBA" id="ARBA00023136"/>
    </source>
</evidence>
<organism evidence="11 12">
    <name type="scientific">Paucidesulfovibrio gracilis DSM 16080</name>
    <dbReference type="NCBI Taxonomy" id="1121449"/>
    <lineage>
        <taxon>Bacteria</taxon>
        <taxon>Pseudomonadati</taxon>
        <taxon>Thermodesulfobacteriota</taxon>
        <taxon>Desulfovibrionia</taxon>
        <taxon>Desulfovibrionales</taxon>
        <taxon>Desulfovibrionaceae</taxon>
        <taxon>Paucidesulfovibrio</taxon>
    </lineage>
</organism>
<evidence type="ECO:0000313" key="11">
    <source>
        <dbReference type="EMBL" id="SKA86703.1"/>
    </source>
</evidence>
<evidence type="ECO:0000256" key="2">
    <source>
        <dbReference type="ARBA" id="ARBA00022553"/>
    </source>
</evidence>
<feature type="transmembrane region" description="Helical" evidence="10">
    <location>
        <begin position="82"/>
        <end position="102"/>
    </location>
</feature>
<reference evidence="11 12" key="1">
    <citation type="submission" date="2017-02" db="EMBL/GenBank/DDBJ databases">
        <authorList>
            <person name="Peterson S.W."/>
        </authorList>
    </citation>
    <scope>NUCLEOTIDE SEQUENCE [LARGE SCALE GENOMIC DNA]</scope>
    <source>
        <strain evidence="11 12">DSM 16080</strain>
    </source>
</reference>
<keyword evidence="12" id="KW-1185">Reference proteome</keyword>
<dbReference type="PANTHER" id="PTHR30578:SF0">
    <property type="entry name" value="ION-TRANSLOCATING OXIDOREDUCTASE COMPLEX SUBUNIT D"/>
    <property type="match status" value="1"/>
</dbReference>
<evidence type="ECO:0000256" key="1">
    <source>
        <dbReference type="ARBA" id="ARBA00022448"/>
    </source>
</evidence>
<dbReference type="GO" id="GO:0055085">
    <property type="term" value="P:transmembrane transport"/>
    <property type="evidence" value="ECO:0007669"/>
    <property type="project" value="InterPro"/>
</dbReference>
<keyword evidence="1" id="KW-0813">Transport</keyword>
<evidence type="ECO:0000313" key="12">
    <source>
        <dbReference type="Proteomes" id="UP000190027"/>
    </source>
</evidence>
<keyword evidence="9 10" id="KW-0472">Membrane</keyword>
<dbReference type="OrthoDB" id="9776359at2"/>
<dbReference type="NCBIfam" id="TIGR01946">
    <property type="entry name" value="rnfD"/>
    <property type="match status" value="1"/>
</dbReference>
<keyword evidence="5 10" id="KW-0812">Transmembrane</keyword>
<dbReference type="GO" id="GO:0022900">
    <property type="term" value="P:electron transport chain"/>
    <property type="evidence" value="ECO:0007669"/>
    <property type="project" value="InterPro"/>
</dbReference>
<keyword evidence="8 10" id="KW-1133">Transmembrane helix</keyword>
<feature type="transmembrane region" description="Helical" evidence="10">
    <location>
        <begin position="234"/>
        <end position="252"/>
    </location>
</feature>
<dbReference type="EMBL" id="FUYC01000009">
    <property type="protein sequence ID" value="SKA86703.1"/>
    <property type="molecule type" value="Genomic_DNA"/>
</dbReference>
<dbReference type="InterPro" id="IPR011303">
    <property type="entry name" value="RnfD_bac"/>
</dbReference>
<protein>
    <submittedName>
        <fullName evidence="11">Electron transport complex protein RnfD</fullName>
    </submittedName>
</protein>
<feature type="transmembrane region" description="Helical" evidence="10">
    <location>
        <begin position="114"/>
        <end position="138"/>
    </location>
</feature>
<feature type="transmembrane region" description="Helical" evidence="10">
    <location>
        <begin position="51"/>
        <end position="70"/>
    </location>
</feature>
<evidence type="ECO:0000256" key="10">
    <source>
        <dbReference type="SAM" id="Phobius"/>
    </source>
</evidence>
<evidence type="ECO:0000256" key="8">
    <source>
        <dbReference type="ARBA" id="ARBA00022989"/>
    </source>
</evidence>
<dbReference type="GO" id="GO:0005886">
    <property type="term" value="C:plasma membrane"/>
    <property type="evidence" value="ECO:0007669"/>
    <property type="project" value="TreeGrafter"/>
</dbReference>
<feature type="transmembrane region" description="Helical" evidence="10">
    <location>
        <begin position="209"/>
        <end position="228"/>
    </location>
</feature>
<keyword evidence="2" id="KW-0597">Phosphoprotein</keyword>
<evidence type="ECO:0000256" key="7">
    <source>
        <dbReference type="ARBA" id="ARBA00022982"/>
    </source>
</evidence>
<dbReference type="InterPro" id="IPR004338">
    <property type="entry name" value="NqrB/RnfD"/>
</dbReference>
<accession>A0A1T4XB21</accession>
<evidence type="ECO:0000256" key="3">
    <source>
        <dbReference type="ARBA" id="ARBA00022630"/>
    </source>
</evidence>
<dbReference type="Proteomes" id="UP000190027">
    <property type="component" value="Unassembled WGS sequence"/>
</dbReference>
<proteinExistence type="predicted"/>
<keyword evidence="4" id="KW-0288">FMN</keyword>
<dbReference type="STRING" id="1121449.SAMN02745704_01987"/>
<feature type="transmembrane region" description="Helical" evidence="10">
    <location>
        <begin position="25"/>
        <end position="44"/>
    </location>
</feature>
<keyword evidence="6" id="KW-1278">Translocase</keyword>
<sequence>MRPPSPLLTVSCPPHIHCGRTTRGIMLETLLALLPAVVMAVVNYGLPALRVMALCAAAAVVVEALCARIMERENETDDLHALLTGLLLAFLLPASAPWWLVLAGAAASIVLGKAVFGGIGASPLAAPCVGWAILSISWPELMNTELTLLDSNFLAPLHELKHFGYLAVEDVPLMDLLLGHEIGGLGAVQTLPVLAGGLWLLARNRIKPLIPLGFVLGVTLTALCFQLINPEEYAGPVFHLLAGSTLFAAFFLTTDNGSSPVFPIGTLLFGLLAGCLLIIIRVWGVHPDGAAFAILLANLAAPLLDRIRPKPLIVHEGAY</sequence>
<gene>
    <name evidence="11" type="ORF">SAMN02745704_01987</name>
</gene>
<evidence type="ECO:0000256" key="5">
    <source>
        <dbReference type="ARBA" id="ARBA00022692"/>
    </source>
</evidence>
<keyword evidence="3" id="KW-0285">Flavoprotein</keyword>
<name>A0A1T4XB21_9BACT</name>
<dbReference type="AlphaFoldDB" id="A0A1T4XB21"/>
<evidence type="ECO:0000256" key="4">
    <source>
        <dbReference type="ARBA" id="ARBA00022643"/>
    </source>
</evidence>
<dbReference type="Pfam" id="PF03116">
    <property type="entry name" value="NQR2_RnfD_RnfE"/>
    <property type="match status" value="1"/>
</dbReference>
<keyword evidence="7" id="KW-0249">Electron transport</keyword>
<feature type="transmembrane region" description="Helical" evidence="10">
    <location>
        <begin position="264"/>
        <end position="283"/>
    </location>
</feature>